<name>A0A1R2BKX4_9CILI</name>
<gene>
    <name evidence="10" type="ORF">SteCoe_22968</name>
</gene>
<evidence type="ECO:0000313" key="10">
    <source>
        <dbReference type="EMBL" id="OMJ77449.1"/>
    </source>
</evidence>
<evidence type="ECO:0000256" key="1">
    <source>
        <dbReference type="ARBA" id="ARBA00004448"/>
    </source>
</evidence>
<evidence type="ECO:0000256" key="4">
    <source>
        <dbReference type="ARBA" id="ARBA00022692"/>
    </source>
</evidence>
<feature type="transmembrane region" description="Helical" evidence="9">
    <location>
        <begin position="84"/>
        <end position="104"/>
    </location>
</feature>
<keyword evidence="8 9" id="KW-0472">Membrane</keyword>
<evidence type="ECO:0000256" key="6">
    <source>
        <dbReference type="ARBA" id="ARBA00022989"/>
    </source>
</evidence>
<dbReference type="GO" id="GO:0005743">
    <property type="term" value="C:mitochondrial inner membrane"/>
    <property type="evidence" value="ECO:0007669"/>
    <property type="project" value="UniProtKB-SubCell"/>
</dbReference>
<dbReference type="EMBL" id="MPUH01000575">
    <property type="protein sequence ID" value="OMJ77449.1"/>
    <property type="molecule type" value="Genomic_DNA"/>
</dbReference>
<keyword evidence="7 9" id="KW-0496">Mitochondrion</keyword>
<dbReference type="OrthoDB" id="869189at2759"/>
<comment type="caution">
    <text evidence="9">Lacks conserved residue(s) required for the propagation of feature annotation.</text>
</comment>
<sequence length="120" mass="14088">MAFGIVPRIRDKVLNSYNWHPWIRKRMLADNGWFTVFHWCPWFKWAIVIANFKDMAVPAQNISAPQQLAVSLTGFVWSRYATQIYPFSANLLAVNFFMGISGLVQIIRKVLYYQENGKWD</sequence>
<dbReference type="GO" id="GO:0006850">
    <property type="term" value="P:pyruvate import into mitochondria"/>
    <property type="evidence" value="ECO:0007669"/>
    <property type="project" value="InterPro"/>
</dbReference>
<evidence type="ECO:0000256" key="3">
    <source>
        <dbReference type="ARBA" id="ARBA00022448"/>
    </source>
</evidence>
<evidence type="ECO:0000256" key="5">
    <source>
        <dbReference type="ARBA" id="ARBA00022792"/>
    </source>
</evidence>
<protein>
    <recommendedName>
        <fullName evidence="9">Mitochondrial pyruvate carrier</fullName>
    </recommendedName>
</protein>
<proteinExistence type="inferred from homology"/>
<comment type="subcellular location">
    <subcellularLocation>
        <location evidence="1 9">Mitochondrion inner membrane</location>
        <topology evidence="1 9">Multi-pass membrane protein</topology>
    </subcellularLocation>
</comment>
<comment type="caution">
    <text evidence="10">The sequence shown here is derived from an EMBL/GenBank/DDBJ whole genome shotgun (WGS) entry which is preliminary data.</text>
</comment>
<dbReference type="Pfam" id="PF03650">
    <property type="entry name" value="MPC"/>
    <property type="match status" value="1"/>
</dbReference>
<comment type="similarity">
    <text evidence="2 9">Belongs to the mitochondrial pyruvate carrier (MPC) (TC 2.A.105) family.</text>
</comment>
<evidence type="ECO:0000256" key="9">
    <source>
        <dbReference type="RuleBase" id="RU363100"/>
    </source>
</evidence>
<evidence type="ECO:0000313" key="11">
    <source>
        <dbReference type="Proteomes" id="UP000187209"/>
    </source>
</evidence>
<dbReference type="Proteomes" id="UP000187209">
    <property type="component" value="Unassembled WGS sequence"/>
</dbReference>
<reference evidence="10 11" key="1">
    <citation type="submission" date="2016-11" db="EMBL/GenBank/DDBJ databases">
        <title>The macronuclear genome of Stentor coeruleus: a giant cell with tiny introns.</title>
        <authorList>
            <person name="Slabodnick M."/>
            <person name="Ruby J.G."/>
            <person name="Reiff S.B."/>
            <person name="Swart E.C."/>
            <person name="Gosai S."/>
            <person name="Prabakaran S."/>
            <person name="Witkowska E."/>
            <person name="Larue G.E."/>
            <person name="Fisher S."/>
            <person name="Freeman R.M."/>
            <person name="Gunawardena J."/>
            <person name="Chu W."/>
            <person name="Stover N.A."/>
            <person name="Gregory B.D."/>
            <person name="Nowacki M."/>
            <person name="Derisi J."/>
            <person name="Roy S.W."/>
            <person name="Marshall W.F."/>
            <person name="Sood P."/>
        </authorList>
    </citation>
    <scope>NUCLEOTIDE SEQUENCE [LARGE SCALE GENOMIC DNA]</scope>
    <source>
        <strain evidence="10">WM001</strain>
    </source>
</reference>
<keyword evidence="6 9" id="KW-1133">Transmembrane helix</keyword>
<evidence type="ECO:0000256" key="7">
    <source>
        <dbReference type="ARBA" id="ARBA00023128"/>
    </source>
</evidence>
<dbReference type="AlphaFoldDB" id="A0A1R2BKX4"/>
<keyword evidence="4 9" id="KW-0812">Transmembrane</keyword>
<evidence type="ECO:0000256" key="2">
    <source>
        <dbReference type="ARBA" id="ARBA00006416"/>
    </source>
</evidence>
<keyword evidence="11" id="KW-1185">Reference proteome</keyword>
<dbReference type="InterPro" id="IPR005336">
    <property type="entry name" value="MPC"/>
</dbReference>
<evidence type="ECO:0000256" key="8">
    <source>
        <dbReference type="ARBA" id="ARBA00023136"/>
    </source>
</evidence>
<keyword evidence="3 9" id="KW-0813">Transport</keyword>
<organism evidence="10 11">
    <name type="scientific">Stentor coeruleus</name>
    <dbReference type="NCBI Taxonomy" id="5963"/>
    <lineage>
        <taxon>Eukaryota</taxon>
        <taxon>Sar</taxon>
        <taxon>Alveolata</taxon>
        <taxon>Ciliophora</taxon>
        <taxon>Postciliodesmatophora</taxon>
        <taxon>Heterotrichea</taxon>
        <taxon>Heterotrichida</taxon>
        <taxon>Stentoridae</taxon>
        <taxon>Stentor</taxon>
    </lineage>
</organism>
<keyword evidence="5 9" id="KW-0999">Mitochondrion inner membrane</keyword>
<accession>A0A1R2BKX4</accession>
<comment type="function">
    <text evidence="9">Mediates the uptake of pyruvate into mitochondria.</text>
</comment>